<feature type="non-terminal residue" evidence="3">
    <location>
        <position position="1"/>
    </location>
</feature>
<reference evidence="3" key="1">
    <citation type="submission" date="2021-02" db="EMBL/GenBank/DDBJ databases">
        <authorList>
            <person name="Nowell W R."/>
        </authorList>
    </citation>
    <scope>NUCLEOTIDE SEQUENCE</scope>
</reference>
<feature type="compositionally biased region" description="Low complexity" evidence="1">
    <location>
        <begin position="216"/>
        <end position="250"/>
    </location>
</feature>
<protein>
    <submittedName>
        <fullName evidence="3">Uncharacterized protein</fullName>
    </submittedName>
</protein>
<keyword evidence="2" id="KW-0812">Transmembrane</keyword>
<accession>A0A820DGQ9</accession>
<proteinExistence type="predicted"/>
<dbReference type="AlphaFoldDB" id="A0A820DGQ9"/>
<feature type="region of interest" description="Disordered" evidence="1">
    <location>
        <begin position="194"/>
        <end position="363"/>
    </location>
</feature>
<keyword evidence="2" id="KW-1133">Transmembrane helix</keyword>
<feature type="compositionally biased region" description="Polar residues" evidence="1">
    <location>
        <begin position="301"/>
        <end position="350"/>
    </location>
</feature>
<dbReference type="EMBL" id="CAJOAY010011093">
    <property type="protein sequence ID" value="CAF4231644.1"/>
    <property type="molecule type" value="Genomic_DNA"/>
</dbReference>
<evidence type="ECO:0000256" key="2">
    <source>
        <dbReference type="SAM" id="Phobius"/>
    </source>
</evidence>
<feature type="compositionally biased region" description="Basic and acidic residues" evidence="1">
    <location>
        <begin position="53"/>
        <end position="66"/>
    </location>
</feature>
<evidence type="ECO:0000313" key="3">
    <source>
        <dbReference type="EMBL" id="CAF4231644.1"/>
    </source>
</evidence>
<feature type="compositionally biased region" description="Polar residues" evidence="1">
    <location>
        <begin position="205"/>
        <end position="215"/>
    </location>
</feature>
<evidence type="ECO:0000256" key="1">
    <source>
        <dbReference type="SAM" id="MobiDB-lite"/>
    </source>
</evidence>
<comment type="caution">
    <text evidence="3">The sequence shown here is derived from an EMBL/GenBank/DDBJ whole genome shotgun (WGS) entry which is preliminary data.</text>
</comment>
<feature type="compositionally biased region" description="Low complexity" evidence="1">
    <location>
        <begin position="268"/>
        <end position="300"/>
    </location>
</feature>
<name>A0A820DGQ9_9BILA</name>
<feature type="compositionally biased region" description="Acidic residues" evidence="1">
    <location>
        <begin position="109"/>
        <end position="120"/>
    </location>
</feature>
<feature type="region of interest" description="Disordered" evidence="1">
    <location>
        <begin position="34"/>
        <end position="182"/>
    </location>
</feature>
<feature type="compositionally biased region" description="Polar residues" evidence="1">
    <location>
        <begin position="121"/>
        <end position="130"/>
    </location>
</feature>
<feature type="region of interest" description="Disordered" evidence="1">
    <location>
        <begin position="479"/>
        <end position="502"/>
    </location>
</feature>
<keyword evidence="2" id="KW-0472">Membrane</keyword>
<feature type="compositionally biased region" description="Acidic residues" evidence="1">
    <location>
        <begin position="83"/>
        <end position="92"/>
    </location>
</feature>
<feature type="compositionally biased region" description="Basic residues" evidence="1">
    <location>
        <begin position="67"/>
        <end position="79"/>
    </location>
</feature>
<evidence type="ECO:0000313" key="4">
    <source>
        <dbReference type="Proteomes" id="UP000663881"/>
    </source>
</evidence>
<feature type="compositionally biased region" description="Basic and acidic residues" evidence="1">
    <location>
        <begin position="93"/>
        <end position="102"/>
    </location>
</feature>
<organism evidence="3 4">
    <name type="scientific">Adineta steineri</name>
    <dbReference type="NCBI Taxonomy" id="433720"/>
    <lineage>
        <taxon>Eukaryota</taxon>
        <taxon>Metazoa</taxon>
        <taxon>Spiralia</taxon>
        <taxon>Gnathifera</taxon>
        <taxon>Rotifera</taxon>
        <taxon>Eurotatoria</taxon>
        <taxon>Bdelloidea</taxon>
        <taxon>Adinetida</taxon>
        <taxon>Adinetidae</taxon>
        <taxon>Adineta</taxon>
    </lineage>
</organism>
<feature type="transmembrane region" description="Helical" evidence="2">
    <location>
        <begin position="7"/>
        <end position="26"/>
    </location>
</feature>
<sequence>MIDWVTILLALVIIAALISGFGFVAWKINMSDPLTPTNLTGKKDDTNQLFDSVNDKKKKDKHGNDSKKKKRNVQKKSKRDNKEEEDEDDDENEQTHVVKFKEPTLQLGEDTDDEREESEQEASTVPQVVGTSKARRRKNKARATTPPPSSARSSGQIEGILANKDEKSPITNRPQPMPHPKLAIMIPKDEVELAKEHQQHAKSAVKSSQPLNKQNVAAAVVAPPASVKKPTPSSTNANQGAQKQQQQQEQPFTTVVGKGHKSVPPPSQQQQQQPKSVNTTSSTSSVVQTPSVQQQAPVQQHEQLAQRQAPVQQREQLPQRQAPGQQREQLAQRQAPGQQREQLAQRQPPRQQKEAPVQLNGFKTPSVAIKQPTVVTSTVASASPTKLADIVKTLPTSQTVVTELMSALDAFPLSTDELDIIMHKIANKQTVLKQDWNKLQFGHKVDPQAHIGQALDESTRAYEQDMQSNAMKHIKELTDERSNDKRRINDLIKEANEKDTNI</sequence>
<dbReference type="Proteomes" id="UP000663881">
    <property type="component" value="Unassembled WGS sequence"/>
</dbReference>
<gene>
    <name evidence="3" type="ORF">OKA104_LOCUS42591</name>
</gene>